<sequence>MVICLGQSPTVITTTKGGELHPLSGVDRLGAFHYVAGAQSVVGTNDELLRAILSNLTQEKYQLGPDTYSLERCAVVSRAFSEVALDLLWEELRNLVDLVKMLPSFCRIEPPSKYVDGASVVRTGGPIQDGEWSRFTFYANRIRTLQYYDGPSPRNFEAPLHPDVIAAIANRAAPRSPLPGLSSLRWTFCRPPLYLSAFVPGCLQSLEMDYWIPWNTTVAEMEEAWPAAQSLASRCPNLTRLQFHFRIPSSAAAGCIPLAITGPLPPTLKDISLKFNGDHSLKSIWDLPGEFFVSLEALELDSEHLHSPDCQCPLSSTPASSSEFLRDVKTLSLSMAMANTSVVLAAAKSQTLERLNLTFPEWQDELETFRATLAPISTPILLDFALSPRGARLLSWLIRSPLP</sequence>
<accession>A0ACC1P485</accession>
<protein>
    <submittedName>
        <fullName evidence="1">Uncharacterized protein</fullName>
    </submittedName>
</protein>
<gene>
    <name evidence="1" type="ORF">NUW54_g10098</name>
</gene>
<keyword evidence="2" id="KW-1185">Reference proteome</keyword>
<organism evidence="1 2">
    <name type="scientific">Trametes sanguinea</name>
    <dbReference type="NCBI Taxonomy" id="158606"/>
    <lineage>
        <taxon>Eukaryota</taxon>
        <taxon>Fungi</taxon>
        <taxon>Dikarya</taxon>
        <taxon>Basidiomycota</taxon>
        <taxon>Agaricomycotina</taxon>
        <taxon>Agaricomycetes</taxon>
        <taxon>Polyporales</taxon>
        <taxon>Polyporaceae</taxon>
        <taxon>Trametes</taxon>
    </lineage>
</organism>
<name>A0ACC1P485_9APHY</name>
<dbReference type="EMBL" id="JANSHE010003552">
    <property type="protein sequence ID" value="KAJ2985603.1"/>
    <property type="molecule type" value="Genomic_DNA"/>
</dbReference>
<reference evidence="1" key="1">
    <citation type="submission" date="2022-08" db="EMBL/GenBank/DDBJ databases">
        <title>Genome Sequence of Pycnoporus sanguineus.</title>
        <authorList>
            <person name="Buettner E."/>
        </authorList>
    </citation>
    <scope>NUCLEOTIDE SEQUENCE</scope>
    <source>
        <strain evidence="1">CG-C14</strain>
    </source>
</reference>
<proteinExistence type="predicted"/>
<dbReference type="Proteomes" id="UP001144978">
    <property type="component" value="Unassembled WGS sequence"/>
</dbReference>
<evidence type="ECO:0000313" key="1">
    <source>
        <dbReference type="EMBL" id="KAJ2985603.1"/>
    </source>
</evidence>
<evidence type="ECO:0000313" key="2">
    <source>
        <dbReference type="Proteomes" id="UP001144978"/>
    </source>
</evidence>
<comment type="caution">
    <text evidence="1">The sequence shown here is derived from an EMBL/GenBank/DDBJ whole genome shotgun (WGS) entry which is preliminary data.</text>
</comment>